<keyword evidence="1" id="KW-1133">Transmembrane helix</keyword>
<evidence type="ECO:0008006" key="4">
    <source>
        <dbReference type="Google" id="ProtNLM"/>
    </source>
</evidence>
<comment type="caution">
    <text evidence="2">The sequence shown here is derived from an EMBL/GenBank/DDBJ whole genome shotgun (WGS) entry which is preliminary data.</text>
</comment>
<gene>
    <name evidence="2" type="ORF">XaplCFBP3122_05335</name>
</gene>
<proteinExistence type="predicted"/>
<organism evidence="2 3">
    <name type="scientific">Xanthomonas arboricola pv. populi</name>
    <dbReference type="NCBI Taxonomy" id="487823"/>
    <lineage>
        <taxon>Bacteria</taxon>
        <taxon>Pseudomonadati</taxon>
        <taxon>Pseudomonadota</taxon>
        <taxon>Gammaproteobacteria</taxon>
        <taxon>Lysobacterales</taxon>
        <taxon>Lysobacteraceae</taxon>
        <taxon>Xanthomonas</taxon>
    </lineage>
</organism>
<feature type="transmembrane region" description="Helical" evidence="1">
    <location>
        <begin position="304"/>
        <end position="322"/>
    </location>
</feature>
<feature type="transmembrane region" description="Helical" evidence="1">
    <location>
        <begin position="23"/>
        <end position="42"/>
    </location>
</feature>
<keyword evidence="1" id="KW-0472">Membrane</keyword>
<accession>A0A2S6Z712</accession>
<evidence type="ECO:0000256" key="1">
    <source>
        <dbReference type="SAM" id="Phobius"/>
    </source>
</evidence>
<reference evidence="2 3" key="1">
    <citation type="submission" date="2016-08" db="EMBL/GenBank/DDBJ databases">
        <title>Evolution of the type three secretion system and type three effector repertoires in Xanthomonas.</title>
        <authorList>
            <person name="Merda D."/>
            <person name="Briand M."/>
            <person name="Bosis E."/>
            <person name="Rousseau C."/>
            <person name="Portier P."/>
            <person name="Jacques M.-A."/>
            <person name="Fischer-Le Saux M."/>
        </authorList>
    </citation>
    <scope>NUCLEOTIDE SEQUENCE [LARGE SCALE GENOMIC DNA]</scope>
    <source>
        <strain evidence="2 3">CFBP 3122</strain>
    </source>
</reference>
<dbReference type="AlphaFoldDB" id="A0A2S6Z712"/>
<dbReference type="Proteomes" id="UP000238270">
    <property type="component" value="Unassembled WGS sequence"/>
</dbReference>
<feature type="transmembrane region" description="Helical" evidence="1">
    <location>
        <begin position="121"/>
        <end position="147"/>
    </location>
</feature>
<feature type="transmembrane region" description="Helical" evidence="1">
    <location>
        <begin position="329"/>
        <end position="351"/>
    </location>
</feature>
<name>A0A2S6Z712_9XANT</name>
<protein>
    <recommendedName>
        <fullName evidence="4">Transmembrane protein</fullName>
    </recommendedName>
</protein>
<keyword evidence="1" id="KW-0812">Transmembrane</keyword>
<feature type="transmembrane region" description="Helical" evidence="1">
    <location>
        <begin position="159"/>
        <end position="176"/>
    </location>
</feature>
<feature type="transmembrane region" description="Helical" evidence="1">
    <location>
        <begin position="257"/>
        <end position="273"/>
    </location>
</feature>
<evidence type="ECO:0000313" key="3">
    <source>
        <dbReference type="Proteomes" id="UP000238270"/>
    </source>
</evidence>
<feature type="transmembrane region" description="Helical" evidence="1">
    <location>
        <begin position="205"/>
        <end position="223"/>
    </location>
</feature>
<feature type="transmembrane region" description="Helical" evidence="1">
    <location>
        <begin position="280"/>
        <end position="298"/>
    </location>
</feature>
<feature type="transmembrane region" description="Helical" evidence="1">
    <location>
        <begin position="94"/>
        <end position="115"/>
    </location>
</feature>
<dbReference type="EMBL" id="MIGV01000004">
    <property type="protein sequence ID" value="PPT77403.1"/>
    <property type="molecule type" value="Genomic_DNA"/>
</dbReference>
<sequence>MRDSRGIKHAGGADGGADTTTTWGWVASAIVCILVVLMITPFSPSMPFPGLDGSWSYAINVAVAEHLRFGSDIIFTFGPLASIYTRVYHPATDALMVSGSLLIAVALFVGLFSIVAPRRRVLLLLVPVVISLGWGRDAVFLFLPLLLPYVVMRGVQRGKPYTVTVCIVAAAIAILPLVKGNFSVLMAMATVISVVLCWRSSPRTAVMIIVLELVVMLGAWLLSGQMPGDLPRYFIAQAPIVSGYTDGMSVPGRVRDLVVFIVVGALLLGISTLSDVRRHWFVPVLVAAYLFISFKSGFVRHDEHAFVSAVALAYVGLLLCLTQGTGKGVAAFAVSLIGWALISSTYMPVTWDTSTARLSQMLRTPAHGVWLRLSQPELLQAQFKDVTSSSGVRPPFAGYNGEADVYPVDIGSLIGAGSVWKPRPILQSYSAYTPSLLTANAAHLVNNPPPRVYFNADPIDHRYPALEDGASWLSLLGSFTPAVIDGGYAVLQRNNPLTPALRPKTAVRVDAALGKEVAVVGWEQPVWVTMDIRPTLAGKLFSTIFKAPKLSLKVRYENGDIANYRLIAGMTQSGFLLSPTVADATDFVALGSAYRQDLLGHKRVVAFEVFGDSGTRYLWRSDYRITFAGLEIPLSSSANTALTGERTQGAAPSTYQIGGDCNIDEADHRPVTASSLALPDGLVLIRGWAALDGANGVTNKGVALLVSGRDAVTQVIQARHVLRRDVADYFKRPKLEYAGFEAYVDTRQLPAEAQVRVTQDDGMRQLLCSPAMLTFHRPDVVSVPSFAK</sequence>
<evidence type="ECO:0000313" key="2">
    <source>
        <dbReference type="EMBL" id="PPT77403.1"/>
    </source>
</evidence>